<reference evidence="2 3" key="1">
    <citation type="journal article" date="2011" name="BMC Genomics">
        <title>Genome sequencing reveals diversification of virulence factor content and possible host adaptation in distinct subpopulations of Salmonella enterica.</title>
        <authorList>
            <person name="den Bakker H.C."/>
            <person name="Moreno Switt A.I."/>
            <person name="Govoni G."/>
            <person name="Cummings C.A."/>
            <person name="Ranieri M.L."/>
            <person name="Degoricija L."/>
            <person name="Hoelzer K."/>
            <person name="Rodriguez-Rivera L.D."/>
            <person name="Brown S."/>
            <person name="Bolchacova E."/>
            <person name="Furtado M.R."/>
            <person name="Wiedmann M."/>
        </authorList>
    </citation>
    <scope>NUCLEOTIDE SEQUENCE [LARGE SCALE GENOMIC DNA]</scope>
    <source>
        <strain evidence="2 3">R6-377</strain>
    </source>
</reference>
<accession>G5LT39</accession>
<organism evidence="2 3">
    <name type="scientific">Salmonella enterica subsp. enterica serovar Alachua str. R6-377</name>
    <dbReference type="NCBI Taxonomy" id="913241"/>
    <lineage>
        <taxon>Bacteria</taxon>
        <taxon>Pseudomonadati</taxon>
        <taxon>Pseudomonadota</taxon>
        <taxon>Gammaproteobacteria</taxon>
        <taxon>Enterobacterales</taxon>
        <taxon>Enterobacteriaceae</taxon>
        <taxon>Salmonella</taxon>
    </lineage>
</organism>
<name>G5LT39_SALET</name>
<dbReference type="InterPro" id="IPR003808">
    <property type="entry name" value="Fe-S_metab-assoc_dom"/>
</dbReference>
<dbReference type="SUPFAM" id="SSF82649">
    <property type="entry name" value="SufE/NifU"/>
    <property type="match status" value="1"/>
</dbReference>
<evidence type="ECO:0000313" key="2">
    <source>
        <dbReference type="EMBL" id="EHC33690.1"/>
    </source>
</evidence>
<feature type="domain" description="Fe-S metabolism associated" evidence="1">
    <location>
        <begin position="2"/>
        <end position="42"/>
    </location>
</feature>
<proteinExistence type="predicted"/>
<dbReference type="AlphaFoldDB" id="G5LT39"/>
<protein>
    <submittedName>
        <fullName evidence="2">Sulfur acceptor protein CsdE</fullName>
    </submittedName>
</protein>
<comment type="caution">
    <text evidence="2">The sequence shown here is derived from an EMBL/GenBank/DDBJ whole genome shotgun (WGS) entry which is preliminary data.</text>
</comment>
<dbReference type="EMBL" id="AFCJ01001857">
    <property type="protein sequence ID" value="EHC33690.1"/>
    <property type="molecule type" value="Genomic_DNA"/>
</dbReference>
<dbReference type="Proteomes" id="UP000004642">
    <property type="component" value="Unassembled WGS sequence"/>
</dbReference>
<dbReference type="Pfam" id="PF02657">
    <property type="entry name" value="SufE"/>
    <property type="match status" value="1"/>
</dbReference>
<evidence type="ECO:0000313" key="3">
    <source>
        <dbReference type="Proteomes" id="UP000004642"/>
    </source>
</evidence>
<gene>
    <name evidence="2" type="ORF">LTSEALA_4266</name>
</gene>
<dbReference type="Gene3D" id="3.90.1010.10">
    <property type="match status" value="1"/>
</dbReference>
<dbReference type="PATRIC" id="fig|913241.3.peg.3224"/>
<evidence type="ECO:0000259" key="1">
    <source>
        <dbReference type="Pfam" id="PF02657"/>
    </source>
</evidence>
<sequence>MEGKNAAELQARSPLALFDELGLRAQLSASRSQGLNALSEAIVAATHKG</sequence>